<dbReference type="InterPro" id="IPR037652">
    <property type="entry name" value="Mim2"/>
</dbReference>
<organism evidence="1 2">
    <name type="scientific">Collybiopsis confluens</name>
    <dbReference type="NCBI Taxonomy" id="2823264"/>
    <lineage>
        <taxon>Eukaryota</taxon>
        <taxon>Fungi</taxon>
        <taxon>Dikarya</taxon>
        <taxon>Basidiomycota</taxon>
        <taxon>Agaricomycotina</taxon>
        <taxon>Agaricomycetes</taxon>
        <taxon>Agaricomycetidae</taxon>
        <taxon>Agaricales</taxon>
        <taxon>Marasmiineae</taxon>
        <taxon>Omphalotaceae</taxon>
        <taxon>Collybiopsis</taxon>
    </lineage>
</organism>
<accession>A0A8H5HL11</accession>
<evidence type="ECO:0000313" key="2">
    <source>
        <dbReference type="Proteomes" id="UP000518752"/>
    </source>
</evidence>
<dbReference type="Proteomes" id="UP000518752">
    <property type="component" value="Unassembled WGS sequence"/>
</dbReference>
<name>A0A8H5HL11_9AGAR</name>
<dbReference type="GO" id="GO:0005741">
    <property type="term" value="C:mitochondrial outer membrane"/>
    <property type="evidence" value="ECO:0007669"/>
    <property type="project" value="TreeGrafter"/>
</dbReference>
<dbReference type="EMBL" id="JAACJN010000040">
    <property type="protein sequence ID" value="KAF5385456.1"/>
    <property type="molecule type" value="Genomic_DNA"/>
</dbReference>
<evidence type="ECO:0000313" key="1">
    <source>
        <dbReference type="EMBL" id="KAF5385456.1"/>
    </source>
</evidence>
<sequence length="78" mass="9363">MPSSIDELSSQASYDDDDDEHEYYLAQKEWEESLHQLHQIFSIVLLPYLGKWLGRRWSYWVYTRYLRLGLGKGFVFGK</sequence>
<dbReference type="GO" id="GO:0045040">
    <property type="term" value="P:protein insertion into mitochondrial outer membrane"/>
    <property type="evidence" value="ECO:0007669"/>
    <property type="project" value="InterPro"/>
</dbReference>
<dbReference type="PANTHER" id="PTHR28230:SF1">
    <property type="entry name" value="MITOCHONDRIAL IMPORT PROTEIN 2"/>
    <property type="match status" value="1"/>
</dbReference>
<reference evidence="1 2" key="1">
    <citation type="journal article" date="2020" name="ISME J.">
        <title>Uncovering the hidden diversity of litter-decomposition mechanisms in mushroom-forming fungi.</title>
        <authorList>
            <person name="Floudas D."/>
            <person name="Bentzer J."/>
            <person name="Ahren D."/>
            <person name="Johansson T."/>
            <person name="Persson P."/>
            <person name="Tunlid A."/>
        </authorList>
    </citation>
    <scope>NUCLEOTIDE SEQUENCE [LARGE SCALE GENOMIC DNA]</scope>
    <source>
        <strain evidence="1 2">CBS 406.79</strain>
    </source>
</reference>
<comment type="caution">
    <text evidence="1">The sequence shown here is derived from an EMBL/GenBank/DDBJ whole genome shotgun (WGS) entry which is preliminary data.</text>
</comment>
<proteinExistence type="predicted"/>
<dbReference type="Pfam" id="PF19117">
    <property type="entry name" value="Mim2"/>
    <property type="match status" value="1"/>
</dbReference>
<dbReference type="PANTHER" id="PTHR28230">
    <property type="entry name" value="CHROMOSOME 1, WHOLE GENOME SHOTGUN SEQUENCE"/>
    <property type="match status" value="1"/>
</dbReference>
<dbReference type="GO" id="GO:0070096">
    <property type="term" value="P:mitochondrial outer membrane translocase complex assembly"/>
    <property type="evidence" value="ECO:0007669"/>
    <property type="project" value="InterPro"/>
</dbReference>
<dbReference type="AlphaFoldDB" id="A0A8H5HL11"/>
<protein>
    <submittedName>
        <fullName evidence="1">Uncharacterized protein</fullName>
    </submittedName>
</protein>
<dbReference type="OrthoDB" id="5555533at2759"/>
<gene>
    <name evidence="1" type="ORF">D9757_005377</name>
</gene>
<keyword evidence="2" id="KW-1185">Reference proteome</keyword>